<dbReference type="EMBL" id="BK032865">
    <property type="protein sequence ID" value="DAF64697.1"/>
    <property type="molecule type" value="Genomic_DNA"/>
</dbReference>
<feature type="coiled-coil region" evidence="1">
    <location>
        <begin position="159"/>
        <end position="206"/>
    </location>
</feature>
<evidence type="ECO:0000313" key="3">
    <source>
        <dbReference type="EMBL" id="DAF64697.1"/>
    </source>
</evidence>
<organism evidence="3">
    <name type="scientific">Podoviridae sp. ct90d35</name>
    <dbReference type="NCBI Taxonomy" id="2827724"/>
    <lineage>
        <taxon>Viruses</taxon>
        <taxon>Duplodnaviria</taxon>
        <taxon>Heunggongvirae</taxon>
        <taxon>Uroviricota</taxon>
        <taxon>Caudoviricetes</taxon>
    </lineage>
</organism>
<keyword evidence="1" id="KW-0175">Coiled coil</keyword>
<protein>
    <submittedName>
        <fullName evidence="3">Neurotoxin</fullName>
    </submittedName>
</protein>
<evidence type="ECO:0000256" key="1">
    <source>
        <dbReference type="SAM" id="Coils"/>
    </source>
</evidence>
<evidence type="ECO:0000256" key="2">
    <source>
        <dbReference type="SAM" id="MobiDB-lite"/>
    </source>
</evidence>
<feature type="region of interest" description="Disordered" evidence="2">
    <location>
        <begin position="16"/>
        <end position="75"/>
    </location>
</feature>
<reference evidence="3" key="1">
    <citation type="journal article" date="2021" name="Proc. Natl. Acad. Sci. U.S.A.">
        <title>A Catalog of Tens of Thousands of Viruses from Human Metagenomes Reveals Hidden Associations with Chronic Diseases.</title>
        <authorList>
            <person name="Tisza M.J."/>
            <person name="Buck C.B."/>
        </authorList>
    </citation>
    <scope>NUCLEOTIDE SEQUENCE</scope>
    <source>
        <strain evidence="3">Ct90d35</strain>
    </source>
</reference>
<proteinExistence type="predicted"/>
<keyword evidence="3" id="KW-0800">Toxin</keyword>
<accession>A0A8S5TNJ6</accession>
<name>A0A8S5TNJ6_9CAUD</name>
<sequence length="310" mass="34213">MKDQSMIRNLNLQLFAEGGAGDGSGTGVTAPAAGETKGAKNPLANVVYGKQEEAPAAGEPEAKPEEGNAEPSAESFDSLIKGKYKADFDKAVQDIVQKRLRGSKDMEASLNDRLNQMQPVFDELAHKYGVDGSNPEAILNAMRTDDGFLEKEAQEKGLSVQQLREIRKMELENEGLRRQMRERSDREQAERIYSKWMQDAEGLKEQFPDFDLETELANPQFQGLLRANIDVATAYQVIHKDELIPAAMQYTAQQVQSKMANSVAANNARPRENGIGGSSPVTVKTDVSKLTKADRAEIARRVARGERIVF</sequence>
<keyword evidence="3" id="KW-0528">Neurotoxin</keyword>